<organism evidence="1 2">
    <name type="scientific">Irpex rosettiformis</name>
    <dbReference type="NCBI Taxonomy" id="378272"/>
    <lineage>
        <taxon>Eukaryota</taxon>
        <taxon>Fungi</taxon>
        <taxon>Dikarya</taxon>
        <taxon>Basidiomycota</taxon>
        <taxon>Agaricomycotina</taxon>
        <taxon>Agaricomycetes</taxon>
        <taxon>Polyporales</taxon>
        <taxon>Irpicaceae</taxon>
        <taxon>Irpex</taxon>
    </lineage>
</organism>
<comment type="caution">
    <text evidence="1">The sequence shown here is derived from an EMBL/GenBank/DDBJ whole genome shotgun (WGS) entry which is preliminary data.</text>
</comment>
<protein>
    <submittedName>
        <fullName evidence="1">Uncharacterized protein</fullName>
    </submittedName>
</protein>
<dbReference type="Proteomes" id="UP001055072">
    <property type="component" value="Unassembled WGS sequence"/>
</dbReference>
<accession>A0ACB8U040</accession>
<dbReference type="EMBL" id="MU274917">
    <property type="protein sequence ID" value="KAI0087566.1"/>
    <property type="molecule type" value="Genomic_DNA"/>
</dbReference>
<gene>
    <name evidence="1" type="ORF">BDY19DRAFT_1049264</name>
</gene>
<evidence type="ECO:0000313" key="2">
    <source>
        <dbReference type="Proteomes" id="UP001055072"/>
    </source>
</evidence>
<sequence length="251" mass="28037">MPFAHKRGDINLGSCIHCLPALYLSIHEACVHRMRQNSSSYKYGVTISITFWLHTGSIILRAAIATCLAFVRLVDIGECAAVHAKWAKASDYWTGASFFHERYDRLHHRKTHTTTSSLERREKLTIVFIVSYKRSDPDEVPQSTDGAPACLWPGRGGDEPHLRVGGTLRIHESALVEFACCVLFCTLLTVNLTKHATLGRVFICFGRELRVSDLNFGKTAADLAQKDSELLLGGKFRTTEVLIDKDNIFAT</sequence>
<keyword evidence="2" id="KW-1185">Reference proteome</keyword>
<proteinExistence type="predicted"/>
<evidence type="ECO:0000313" key="1">
    <source>
        <dbReference type="EMBL" id="KAI0087566.1"/>
    </source>
</evidence>
<reference evidence="1" key="1">
    <citation type="journal article" date="2021" name="Environ. Microbiol.">
        <title>Gene family expansions and transcriptome signatures uncover fungal adaptations to wood decay.</title>
        <authorList>
            <person name="Hage H."/>
            <person name="Miyauchi S."/>
            <person name="Viragh M."/>
            <person name="Drula E."/>
            <person name="Min B."/>
            <person name="Chaduli D."/>
            <person name="Navarro D."/>
            <person name="Favel A."/>
            <person name="Norest M."/>
            <person name="Lesage-Meessen L."/>
            <person name="Balint B."/>
            <person name="Merenyi Z."/>
            <person name="de Eugenio L."/>
            <person name="Morin E."/>
            <person name="Martinez A.T."/>
            <person name="Baldrian P."/>
            <person name="Stursova M."/>
            <person name="Martinez M.J."/>
            <person name="Novotny C."/>
            <person name="Magnuson J.K."/>
            <person name="Spatafora J.W."/>
            <person name="Maurice S."/>
            <person name="Pangilinan J."/>
            <person name="Andreopoulos W."/>
            <person name="LaButti K."/>
            <person name="Hundley H."/>
            <person name="Na H."/>
            <person name="Kuo A."/>
            <person name="Barry K."/>
            <person name="Lipzen A."/>
            <person name="Henrissat B."/>
            <person name="Riley R."/>
            <person name="Ahrendt S."/>
            <person name="Nagy L.G."/>
            <person name="Grigoriev I.V."/>
            <person name="Martin F."/>
            <person name="Rosso M.N."/>
        </authorList>
    </citation>
    <scope>NUCLEOTIDE SEQUENCE</scope>
    <source>
        <strain evidence="1">CBS 384.51</strain>
    </source>
</reference>
<name>A0ACB8U040_9APHY</name>